<dbReference type="Pfam" id="PF00240">
    <property type="entry name" value="ubiquitin"/>
    <property type="match status" value="1"/>
</dbReference>
<dbReference type="Pfam" id="PF02544">
    <property type="entry name" value="Steroid_dh"/>
    <property type="match status" value="1"/>
</dbReference>
<evidence type="ECO:0000256" key="3">
    <source>
        <dbReference type="ARBA" id="ARBA00007742"/>
    </source>
</evidence>
<dbReference type="AlphaFoldDB" id="A0A9N9APZ8"/>
<evidence type="ECO:0000256" key="5">
    <source>
        <dbReference type="ARBA" id="ARBA00022516"/>
    </source>
</evidence>
<dbReference type="Proteomes" id="UP000789739">
    <property type="component" value="Unassembled WGS sequence"/>
</dbReference>
<keyword evidence="7" id="KW-0256">Endoplasmic reticulum</keyword>
<evidence type="ECO:0000256" key="12">
    <source>
        <dbReference type="ARBA" id="ARBA00023098"/>
    </source>
</evidence>
<evidence type="ECO:0000256" key="14">
    <source>
        <dbReference type="ARBA" id="ARBA00023160"/>
    </source>
</evidence>
<dbReference type="InterPro" id="IPR029071">
    <property type="entry name" value="Ubiquitin-like_domsf"/>
</dbReference>
<evidence type="ECO:0000256" key="16">
    <source>
        <dbReference type="ARBA" id="ARBA00058640"/>
    </source>
</evidence>
<keyword evidence="11" id="KW-0560">Oxidoreductase</keyword>
<evidence type="ECO:0000256" key="2">
    <source>
        <dbReference type="ARBA" id="ARBA00005194"/>
    </source>
</evidence>
<reference evidence="19" key="1">
    <citation type="submission" date="2021-06" db="EMBL/GenBank/DDBJ databases">
        <authorList>
            <person name="Kallberg Y."/>
            <person name="Tangrot J."/>
            <person name="Rosling A."/>
        </authorList>
    </citation>
    <scope>NUCLEOTIDE SEQUENCE</scope>
    <source>
        <strain evidence="19">BR232B</strain>
    </source>
</reference>
<evidence type="ECO:0000256" key="13">
    <source>
        <dbReference type="ARBA" id="ARBA00023136"/>
    </source>
</evidence>
<keyword evidence="9" id="KW-0521">NADP</keyword>
<comment type="subcellular location">
    <subcellularLocation>
        <location evidence="1">Endoplasmic reticulum membrane</location>
        <topology evidence="1">Multi-pass membrane protein</topology>
    </subcellularLocation>
</comment>
<dbReference type="PROSITE" id="PS50053">
    <property type="entry name" value="UBIQUITIN_2"/>
    <property type="match status" value="1"/>
</dbReference>
<feature type="domain" description="Ubiquitin-like" evidence="18">
    <location>
        <begin position="3"/>
        <end position="76"/>
    </location>
</feature>
<dbReference type="InterPro" id="IPR039357">
    <property type="entry name" value="SRD5A/TECR"/>
</dbReference>
<proteinExistence type="inferred from homology"/>
<keyword evidence="20" id="KW-1185">Reference proteome</keyword>
<organism evidence="19 20">
    <name type="scientific">Paraglomus brasilianum</name>
    <dbReference type="NCBI Taxonomy" id="144538"/>
    <lineage>
        <taxon>Eukaryota</taxon>
        <taxon>Fungi</taxon>
        <taxon>Fungi incertae sedis</taxon>
        <taxon>Mucoromycota</taxon>
        <taxon>Glomeromycotina</taxon>
        <taxon>Glomeromycetes</taxon>
        <taxon>Paraglomerales</taxon>
        <taxon>Paraglomeraceae</taxon>
        <taxon>Paraglomus</taxon>
    </lineage>
</organism>
<dbReference type="CDD" id="cd01801">
    <property type="entry name" value="Ubl_TECR_like"/>
    <property type="match status" value="1"/>
</dbReference>
<dbReference type="OrthoDB" id="540503at2759"/>
<dbReference type="PROSITE" id="PS50244">
    <property type="entry name" value="S5A_REDUCTASE"/>
    <property type="match status" value="1"/>
</dbReference>
<keyword evidence="10 17" id="KW-1133">Transmembrane helix</keyword>
<evidence type="ECO:0000256" key="7">
    <source>
        <dbReference type="ARBA" id="ARBA00022824"/>
    </source>
</evidence>
<keyword evidence="14" id="KW-0275">Fatty acid biosynthesis</keyword>
<comment type="catalytic activity">
    <reaction evidence="15">
        <text>a very-long-chain 2,3-saturated fatty acyl-CoA + NADP(+) = a very-long-chain (2E)-enoyl-CoA + NADPH + H(+)</text>
        <dbReference type="Rhea" id="RHEA:14473"/>
        <dbReference type="ChEBI" id="CHEBI:15378"/>
        <dbReference type="ChEBI" id="CHEBI:57783"/>
        <dbReference type="ChEBI" id="CHEBI:58349"/>
        <dbReference type="ChEBI" id="CHEBI:83724"/>
        <dbReference type="ChEBI" id="CHEBI:83728"/>
        <dbReference type="EC" id="1.3.1.93"/>
    </reaction>
</comment>
<dbReference type="SMART" id="SM00213">
    <property type="entry name" value="UBQ"/>
    <property type="match status" value="1"/>
</dbReference>
<feature type="transmembrane region" description="Helical" evidence="17">
    <location>
        <begin position="190"/>
        <end position="209"/>
    </location>
</feature>
<dbReference type="GO" id="GO:0005789">
    <property type="term" value="C:endoplasmic reticulum membrane"/>
    <property type="evidence" value="ECO:0007669"/>
    <property type="project" value="UniProtKB-SubCell"/>
</dbReference>
<evidence type="ECO:0000313" key="20">
    <source>
        <dbReference type="Proteomes" id="UP000789739"/>
    </source>
</evidence>
<dbReference type="SUPFAM" id="SSF54236">
    <property type="entry name" value="Ubiquitin-like"/>
    <property type="match status" value="1"/>
</dbReference>
<sequence>MKLTIVLRTEKKSTHFPLTVDLAEDATVNDLKKAIHKQIKKFYPDRQRLTYTDKVLDDGKKQLSDYGIKNEEKILFKDLGPQVAWRTVFIFEYLGPLVIHPICYYGSRWIYGEEIEHSKMQTVTYYLVILHFLKRELETVFVHRFSNGTMPFRNIIKNSVHYHFLSGVLLAYAVYGPWNAAGTGGERDDWYINACVGVWIWAELSNLITHINLRNLRPSGTRVRKIPHGYGFNLISCPNYFFEIVAWTAVAALTQSIAAIIFLVFAIGQMYIWAVKKHKRYRSEFKDYPKNRKAMIPFVV</sequence>
<evidence type="ECO:0000256" key="11">
    <source>
        <dbReference type="ARBA" id="ARBA00023002"/>
    </source>
</evidence>
<comment type="function">
    <text evidence="16">Catalyzes the last of the four reactions of the long-chain fatty acids elongation cycle. This endoplasmic reticulum-bound enzymatic process, allows the addition of 2 carbons to the chain of long- and very long-chain fatty acids/VLCFAs per cycle. This enzyme reduces the trans-2,3-enoyl-CoA fatty acid intermediate to an acyl-CoA that can be further elongated by entering a new cycle of elongation. Thereby, it participates in the production of VLCFAs of different chain lengths that are involved in multiple biological processes as precursors of membrane lipids and lipid mediators.</text>
</comment>
<comment type="pathway">
    <text evidence="2">Lipid metabolism; fatty acid biosynthesis.</text>
</comment>
<gene>
    <name evidence="19" type="ORF">PBRASI_LOCUS4464</name>
</gene>
<keyword evidence="8" id="KW-0276">Fatty acid metabolism</keyword>
<evidence type="ECO:0000313" key="19">
    <source>
        <dbReference type="EMBL" id="CAG8538431.1"/>
    </source>
</evidence>
<protein>
    <recommendedName>
        <fullName evidence="4">very-long-chain enoyl-CoA reductase</fullName>
        <ecNumber evidence="4">1.3.1.93</ecNumber>
    </recommendedName>
</protein>
<name>A0A9N9APZ8_9GLOM</name>
<feature type="transmembrane region" description="Helical" evidence="17">
    <location>
        <begin position="230"/>
        <end position="250"/>
    </location>
</feature>
<keyword evidence="12" id="KW-0443">Lipid metabolism</keyword>
<evidence type="ECO:0000256" key="15">
    <source>
        <dbReference type="ARBA" id="ARBA00051495"/>
    </source>
</evidence>
<dbReference type="GO" id="GO:0102758">
    <property type="term" value="F:very-long-chain enoyl-CoA reductase activity"/>
    <property type="evidence" value="ECO:0007669"/>
    <property type="project" value="UniProtKB-EC"/>
</dbReference>
<evidence type="ECO:0000256" key="10">
    <source>
        <dbReference type="ARBA" id="ARBA00022989"/>
    </source>
</evidence>
<dbReference type="Gene3D" id="3.10.20.90">
    <property type="entry name" value="Phosphatidylinositol 3-kinase Catalytic Subunit, Chain A, domain 1"/>
    <property type="match status" value="1"/>
</dbReference>
<dbReference type="FunFam" id="1.20.120.1630:FF:000010">
    <property type="entry name" value="Steroid alpha reductase family protein"/>
    <property type="match status" value="1"/>
</dbReference>
<evidence type="ECO:0000256" key="1">
    <source>
        <dbReference type="ARBA" id="ARBA00004477"/>
    </source>
</evidence>
<evidence type="ECO:0000256" key="4">
    <source>
        <dbReference type="ARBA" id="ARBA00012530"/>
    </source>
</evidence>
<dbReference type="PANTHER" id="PTHR10556:SF28">
    <property type="entry name" value="VERY-LONG-CHAIN ENOYL-COA REDUCTASE"/>
    <property type="match status" value="1"/>
</dbReference>
<evidence type="ECO:0000256" key="8">
    <source>
        <dbReference type="ARBA" id="ARBA00022832"/>
    </source>
</evidence>
<comment type="similarity">
    <text evidence="3">Belongs to the steroid 5-alpha reductase family.</text>
</comment>
<dbReference type="PANTHER" id="PTHR10556">
    <property type="entry name" value="3-OXO-5-ALPHA-STEROID 4-DEHYDROGENASE"/>
    <property type="match status" value="1"/>
</dbReference>
<feature type="transmembrane region" description="Helical" evidence="17">
    <location>
        <begin position="256"/>
        <end position="275"/>
    </location>
</feature>
<dbReference type="InterPro" id="IPR001104">
    <property type="entry name" value="3-oxo-5_a-steroid_4-DH_C"/>
</dbReference>
<evidence type="ECO:0000256" key="9">
    <source>
        <dbReference type="ARBA" id="ARBA00022857"/>
    </source>
</evidence>
<dbReference type="InterPro" id="IPR000626">
    <property type="entry name" value="Ubiquitin-like_dom"/>
</dbReference>
<dbReference type="EC" id="1.3.1.93" evidence="4"/>
<dbReference type="GO" id="GO:0042761">
    <property type="term" value="P:very long-chain fatty acid biosynthetic process"/>
    <property type="evidence" value="ECO:0007669"/>
    <property type="project" value="TreeGrafter"/>
</dbReference>
<evidence type="ECO:0000256" key="17">
    <source>
        <dbReference type="SAM" id="Phobius"/>
    </source>
</evidence>
<keyword evidence="6 17" id="KW-0812">Transmembrane</keyword>
<dbReference type="Gene3D" id="1.20.120.1630">
    <property type="match status" value="1"/>
</dbReference>
<comment type="caution">
    <text evidence="19">The sequence shown here is derived from an EMBL/GenBank/DDBJ whole genome shotgun (WGS) entry which is preliminary data.</text>
</comment>
<evidence type="ECO:0000259" key="18">
    <source>
        <dbReference type="PROSITE" id="PS50053"/>
    </source>
</evidence>
<dbReference type="EMBL" id="CAJVPI010000464">
    <property type="protein sequence ID" value="CAG8538431.1"/>
    <property type="molecule type" value="Genomic_DNA"/>
</dbReference>
<keyword evidence="13 17" id="KW-0472">Membrane</keyword>
<accession>A0A9N9APZ8</accession>
<evidence type="ECO:0000256" key="6">
    <source>
        <dbReference type="ARBA" id="ARBA00022692"/>
    </source>
</evidence>
<keyword evidence="5" id="KW-0444">Lipid biosynthesis</keyword>
<feature type="transmembrane region" description="Helical" evidence="17">
    <location>
        <begin position="160"/>
        <end position="178"/>
    </location>
</feature>